<feature type="compositionally biased region" description="Basic and acidic residues" evidence="6">
    <location>
        <begin position="835"/>
        <end position="849"/>
    </location>
</feature>
<dbReference type="EMBL" id="GEDV01003597">
    <property type="protein sequence ID" value="JAP84960.1"/>
    <property type="molecule type" value="Transcribed_RNA"/>
</dbReference>
<dbReference type="GO" id="GO:0032012">
    <property type="term" value="P:regulation of ARF protein signal transduction"/>
    <property type="evidence" value="ECO:0007669"/>
    <property type="project" value="InterPro"/>
</dbReference>
<keyword evidence="4" id="KW-0597">Phosphoprotein</keyword>
<evidence type="ECO:0000256" key="6">
    <source>
        <dbReference type="SAM" id="MobiDB-lite"/>
    </source>
</evidence>
<keyword evidence="7" id="KW-1133">Transmembrane helix</keyword>
<evidence type="ECO:0000256" key="3">
    <source>
        <dbReference type="ARBA" id="ARBA00022490"/>
    </source>
</evidence>
<feature type="compositionally biased region" description="Low complexity" evidence="6">
    <location>
        <begin position="338"/>
        <end position="353"/>
    </location>
</feature>
<keyword evidence="7" id="KW-0472">Membrane</keyword>
<dbReference type="CDD" id="cd13318">
    <property type="entry name" value="PH_IQSEC"/>
    <property type="match status" value="1"/>
</dbReference>
<keyword evidence="3" id="KW-0963">Cytoplasm</keyword>
<dbReference type="FunFam" id="1.10.220.20:FF:000001">
    <property type="entry name" value="IQ motif and SEC7 domain-containing protein 1"/>
    <property type="match status" value="1"/>
</dbReference>
<feature type="region of interest" description="Disordered" evidence="6">
    <location>
        <begin position="835"/>
        <end position="868"/>
    </location>
</feature>
<dbReference type="InterPro" id="IPR011993">
    <property type="entry name" value="PH-like_dom_sf"/>
</dbReference>
<dbReference type="SUPFAM" id="SSF48425">
    <property type="entry name" value="Sec7 domain"/>
    <property type="match status" value="1"/>
</dbReference>
<dbReference type="Pfam" id="PF01369">
    <property type="entry name" value="Sec7"/>
    <property type="match status" value="1"/>
</dbReference>
<keyword evidence="5" id="KW-0175">Coiled coil</keyword>
<dbReference type="Gene3D" id="1.10.1000.11">
    <property type="entry name" value="Arf Nucleotide-binding Site Opener,domain 2"/>
    <property type="match status" value="1"/>
</dbReference>
<feature type="region of interest" description="Disordered" evidence="6">
    <location>
        <begin position="474"/>
        <end position="494"/>
    </location>
</feature>
<dbReference type="InterPro" id="IPR000904">
    <property type="entry name" value="Sec7_dom"/>
</dbReference>
<feature type="compositionally biased region" description="Low complexity" evidence="6">
    <location>
        <begin position="123"/>
        <end position="136"/>
    </location>
</feature>
<comment type="subcellular location">
    <subcellularLocation>
        <location evidence="1">Cytoplasm</location>
    </subcellularLocation>
</comment>
<evidence type="ECO:0000313" key="9">
    <source>
        <dbReference type="EMBL" id="JAP84960.1"/>
    </source>
</evidence>
<feature type="domain" description="SEC7" evidence="8">
    <location>
        <begin position="487"/>
        <end position="680"/>
    </location>
</feature>
<dbReference type="GO" id="GO:0005737">
    <property type="term" value="C:cytoplasm"/>
    <property type="evidence" value="ECO:0007669"/>
    <property type="project" value="UniProtKB-SubCell"/>
</dbReference>
<dbReference type="Gene3D" id="2.30.29.30">
    <property type="entry name" value="Pleckstrin-homology domain (PH domain)/Phosphotyrosine-binding domain (PTB)"/>
    <property type="match status" value="1"/>
</dbReference>
<feature type="region of interest" description="Disordered" evidence="6">
    <location>
        <begin position="210"/>
        <end position="256"/>
    </location>
</feature>
<keyword evidence="7" id="KW-0812">Transmembrane</keyword>
<dbReference type="PROSITE" id="PS50096">
    <property type="entry name" value="IQ"/>
    <property type="match status" value="1"/>
</dbReference>
<protein>
    <submittedName>
        <fullName evidence="9">IQ motif and SEC7 domain-containing protein</fullName>
    </submittedName>
</protein>
<feature type="region of interest" description="Disordered" evidence="6">
    <location>
        <begin position="123"/>
        <end position="143"/>
    </location>
</feature>
<dbReference type="CDD" id="cd00171">
    <property type="entry name" value="Sec7"/>
    <property type="match status" value="1"/>
</dbReference>
<organism evidence="9">
    <name type="scientific">Rhipicephalus appendiculatus</name>
    <name type="common">Brown ear tick</name>
    <dbReference type="NCBI Taxonomy" id="34631"/>
    <lineage>
        <taxon>Eukaryota</taxon>
        <taxon>Metazoa</taxon>
        <taxon>Ecdysozoa</taxon>
        <taxon>Arthropoda</taxon>
        <taxon>Chelicerata</taxon>
        <taxon>Arachnida</taxon>
        <taxon>Acari</taxon>
        <taxon>Parasitiformes</taxon>
        <taxon>Ixodida</taxon>
        <taxon>Ixodoidea</taxon>
        <taxon>Ixodidae</taxon>
        <taxon>Rhipicephalinae</taxon>
        <taxon>Rhipicephalus</taxon>
        <taxon>Rhipicephalus</taxon>
    </lineage>
</organism>
<feature type="region of interest" description="Disordered" evidence="6">
    <location>
        <begin position="338"/>
        <end position="442"/>
    </location>
</feature>
<name>A0A131Z2I1_RHIAP</name>
<dbReference type="InterPro" id="IPR023394">
    <property type="entry name" value="Sec7_C_sf"/>
</dbReference>
<evidence type="ECO:0000256" key="4">
    <source>
        <dbReference type="ARBA" id="ARBA00022553"/>
    </source>
</evidence>
<dbReference type="PROSITE" id="PS50190">
    <property type="entry name" value="SEC7"/>
    <property type="match status" value="1"/>
</dbReference>
<feature type="compositionally biased region" description="Low complexity" evidence="6">
    <location>
        <begin position="920"/>
        <end position="934"/>
    </location>
</feature>
<sequence>MAARRSGRRRHATAVRRARFKARPGEGRGEGSAFIYPTGRAARVFLKASPPLRTRRQTEGRRAITARRITGLVWVALVFSAAASAAARHGECGRLLPDALSARRCCLGGRAPPAVVRSRELPGVAAGAPPRASRSAEGAADAKDADLERRRLVVEVVQRRQREQRWAAVMFGVGEPPLVCQEAVFTRDRGPRAFLHPFSPYGRAVLRVTQHSQPPELRPGPPQKQARPEDGVDGADQGSLPNRGSTPPRKAPQLRRLDDEALKRSRLHSQQYELSQDLLDKQVEMLERKYGGVRARTAALTIQRAFRSHCMQKRFLDLASASKGERRLSRRIHALDLLAPSGASPPSSEGALPWPAHHRTPTKGALAEAAAAAAAASRRVPPQVPRRSSSIPGTTTTTSTSSKESSGSWKHSVAPATQAATAAAPANGSGQPTLPSARPEDKRLSNISENSEDSVDCPAYSCSPPASDVLLLYPHQGPGSPKDSLGSKGSEAQRKRQYRVGLNLFNKRPEKGIRYLTERGFLDPCPRAVARFLISRKGLSKMRIGEYLGDLQGPFNARVLECFVEELDFAGMQVDLALRRFQSHFLLPGEAQKIERLVEVFSHRYARCNPDVVAKLASPDTLFVLAFSVVLLNTDLHTPSVKADKRMKLEDYVRNLRGVDEGRDLDRDMLAGIYERIKAHPFRPGSDHVSQVLKVQQSIVGKRPNLALAHRRLVCYCRLYEVYDVHKKERPGVHQREVFLFNDLLLVTKIFSKKKNSVQYAFRQSLPLCGMNVALFEAPYYPHGISLTQRVDDRALMTLNARNEHDRCKFVDDLRESILEMDEMESLRIEGELEKQQALRSPWDQRDSGLADMEATGEGNGGGSTLLAQSPCLKRSALSNSLLDLHDQQTAARPVRRGSAGSLDSGMVSWQQTERLATGPASSPSPSSPRRPVR</sequence>
<dbReference type="InterPro" id="IPR033742">
    <property type="entry name" value="IQSEC_PH"/>
</dbReference>
<evidence type="ECO:0000256" key="7">
    <source>
        <dbReference type="SAM" id="Phobius"/>
    </source>
</evidence>
<reference evidence="9" key="1">
    <citation type="journal article" date="2016" name="Ticks Tick Borne Dis.">
        <title>De novo assembly and annotation of the salivary gland transcriptome of Rhipicephalus appendiculatus male and female ticks during blood feeding.</title>
        <authorList>
            <person name="de Castro M.H."/>
            <person name="de Klerk D."/>
            <person name="Pienaar R."/>
            <person name="Latif A.A."/>
            <person name="Rees D.J."/>
            <person name="Mans B.J."/>
        </authorList>
    </citation>
    <scope>NUCLEOTIDE SEQUENCE</scope>
    <source>
        <tissue evidence="9">Salivary glands</tissue>
    </source>
</reference>
<evidence type="ECO:0000256" key="5">
    <source>
        <dbReference type="ARBA" id="ARBA00023054"/>
    </source>
</evidence>
<dbReference type="SMART" id="SM00222">
    <property type="entry name" value="Sec7"/>
    <property type="match status" value="1"/>
</dbReference>
<evidence type="ECO:0000256" key="2">
    <source>
        <dbReference type="ARBA" id="ARBA00006248"/>
    </source>
</evidence>
<dbReference type="SUPFAM" id="SSF50729">
    <property type="entry name" value="PH domain-like"/>
    <property type="match status" value="1"/>
</dbReference>
<accession>A0A131Z2I1</accession>
<dbReference type="FunFam" id="1.10.1000.11:FF:000009">
    <property type="entry name" value="IQ motif and SEC7 domain-containing protein"/>
    <property type="match status" value="1"/>
</dbReference>
<dbReference type="InterPro" id="IPR035999">
    <property type="entry name" value="Sec7_dom_sf"/>
</dbReference>
<dbReference type="Gene3D" id="1.10.220.20">
    <property type="match status" value="1"/>
</dbReference>
<dbReference type="PANTHER" id="PTHR10663">
    <property type="entry name" value="GUANYL-NUCLEOTIDE EXCHANGE FACTOR"/>
    <property type="match status" value="1"/>
</dbReference>
<feature type="transmembrane region" description="Helical" evidence="7">
    <location>
        <begin position="69"/>
        <end position="87"/>
    </location>
</feature>
<evidence type="ECO:0000256" key="1">
    <source>
        <dbReference type="ARBA" id="ARBA00004496"/>
    </source>
</evidence>
<dbReference type="GO" id="GO:0030036">
    <property type="term" value="P:actin cytoskeleton organization"/>
    <property type="evidence" value="ECO:0007669"/>
    <property type="project" value="TreeGrafter"/>
</dbReference>
<dbReference type="Pfam" id="PF16453">
    <property type="entry name" value="IQ_SEC7_PH"/>
    <property type="match status" value="1"/>
</dbReference>
<feature type="compositionally biased region" description="Low complexity" evidence="6">
    <location>
        <begin position="365"/>
        <end position="426"/>
    </location>
</feature>
<dbReference type="AlphaFoldDB" id="A0A131Z2I1"/>
<feature type="region of interest" description="Disordered" evidence="6">
    <location>
        <begin position="888"/>
        <end position="934"/>
    </location>
</feature>
<dbReference type="GO" id="GO:0005085">
    <property type="term" value="F:guanyl-nucleotide exchange factor activity"/>
    <property type="evidence" value="ECO:0007669"/>
    <property type="project" value="InterPro"/>
</dbReference>
<proteinExistence type="inferred from homology"/>
<evidence type="ECO:0000259" key="8">
    <source>
        <dbReference type="PROSITE" id="PS50190"/>
    </source>
</evidence>
<comment type="similarity">
    <text evidence="2">Belongs to the BRAG family.</text>
</comment>
<dbReference type="PANTHER" id="PTHR10663:SF342">
    <property type="entry name" value="FI21420P1"/>
    <property type="match status" value="1"/>
</dbReference>